<dbReference type="RefSeq" id="WP_124341857.1">
    <property type="nucleotide sequence ID" value="NZ_BHYL01000059.1"/>
</dbReference>
<keyword evidence="3" id="KW-1185">Reference proteome</keyword>
<evidence type="ECO:0000313" key="2">
    <source>
        <dbReference type="EMBL" id="GCD19323.1"/>
    </source>
</evidence>
<dbReference type="Proteomes" id="UP000288246">
    <property type="component" value="Unassembled WGS sequence"/>
</dbReference>
<protein>
    <submittedName>
        <fullName evidence="2">Uncharacterized protein</fullName>
    </submittedName>
</protein>
<proteinExistence type="predicted"/>
<feature type="region of interest" description="Disordered" evidence="1">
    <location>
        <begin position="23"/>
        <end position="52"/>
    </location>
</feature>
<comment type="caution">
    <text evidence="2">The sequence shown here is derived from an EMBL/GenBank/DDBJ whole genome shotgun (WGS) entry which is preliminary data.</text>
</comment>
<name>A0A401UXC1_9CELL</name>
<reference evidence="2 3" key="1">
    <citation type="submission" date="2018-11" db="EMBL/GenBank/DDBJ databases">
        <title>Draft genome sequence of Cellulomonas takizawaensis strain TKZ-21.</title>
        <authorList>
            <person name="Yamamura H."/>
            <person name="Hayashi T."/>
            <person name="Hamada M."/>
            <person name="Serisawa Y."/>
            <person name="Matsuyama K."/>
            <person name="Nakagawa Y."/>
            <person name="Otoguro M."/>
            <person name="Yanagida F."/>
            <person name="Hayakawa M."/>
        </authorList>
    </citation>
    <scope>NUCLEOTIDE SEQUENCE [LARGE SCALE GENOMIC DNA]</scope>
    <source>
        <strain evidence="2 3">TKZ-21</strain>
    </source>
</reference>
<gene>
    <name evidence="2" type="ORF">CTKZ_08850</name>
</gene>
<evidence type="ECO:0000313" key="3">
    <source>
        <dbReference type="Proteomes" id="UP000288246"/>
    </source>
</evidence>
<evidence type="ECO:0000256" key="1">
    <source>
        <dbReference type="SAM" id="MobiDB-lite"/>
    </source>
</evidence>
<dbReference type="EMBL" id="BHYL01000059">
    <property type="protein sequence ID" value="GCD19323.1"/>
    <property type="molecule type" value="Genomic_DNA"/>
</dbReference>
<sequence>MVLYAALVSAFVHERVDALIAEETTRAEQRGSTTASTADREPMKRRVNPGIEGPLRQMEEECGIAWTQLRHVYQGDRWVGLETVARLELAYDRRITGRDEVHIRLVRARRNAGRGS</sequence>
<dbReference type="AlphaFoldDB" id="A0A401UXC1"/>
<organism evidence="2 3">
    <name type="scientific">Cellulomonas algicola</name>
    <dbReference type="NCBI Taxonomy" id="2071633"/>
    <lineage>
        <taxon>Bacteria</taxon>
        <taxon>Bacillati</taxon>
        <taxon>Actinomycetota</taxon>
        <taxon>Actinomycetes</taxon>
        <taxon>Micrococcales</taxon>
        <taxon>Cellulomonadaceae</taxon>
        <taxon>Cellulomonas</taxon>
    </lineage>
</organism>
<accession>A0A401UXC1</accession>